<accession>A0A8E2DX83</accession>
<feature type="transmembrane region" description="Helical" evidence="1">
    <location>
        <begin position="872"/>
        <end position="892"/>
    </location>
</feature>
<protein>
    <recommendedName>
        <fullName evidence="4">Heterokaryon incompatibility domain-containing protein</fullName>
    </recommendedName>
</protein>
<feature type="transmembrane region" description="Helical" evidence="1">
    <location>
        <begin position="949"/>
        <end position="968"/>
    </location>
</feature>
<organism evidence="2 3">
    <name type="scientific">Lepidopterella palustris CBS 459.81</name>
    <dbReference type="NCBI Taxonomy" id="1314670"/>
    <lineage>
        <taxon>Eukaryota</taxon>
        <taxon>Fungi</taxon>
        <taxon>Dikarya</taxon>
        <taxon>Ascomycota</taxon>
        <taxon>Pezizomycotina</taxon>
        <taxon>Dothideomycetes</taxon>
        <taxon>Pleosporomycetidae</taxon>
        <taxon>Mytilinidiales</taxon>
        <taxon>Argynnaceae</taxon>
        <taxon>Lepidopterella</taxon>
    </lineage>
</organism>
<evidence type="ECO:0000256" key="1">
    <source>
        <dbReference type="SAM" id="Phobius"/>
    </source>
</evidence>
<feature type="transmembrane region" description="Helical" evidence="1">
    <location>
        <begin position="898"/>
        <end position="917"/>
    </location>
</feature>
<dbReference type="EMBL" id="KV745865">
    <property type="protein sequence ID" value="OCK73243.1"/>
    <property type="molecule type" value="Genomic_DNA"/>
</dbReference>
<dbReference type="Proteomes" id="UP000250266">
    <property type="component" value="Unassembled WGS sequence"/>
</dbReference>
<keyword evidence="3" id="KW-1185">Reference proteome</keyword>
<keyword evidence="1" id="KW-1133">Transmembrane helix</keyword>
<evidence type="ECO:0000313" key="2">
    <source>
        <dbReference type="EMBL" id="OCK73243.1"/>
    </source>
</evidence>
<name>A0A8E2DX83_9PEZI</name>
<dbReference type="AlphaFoldDB" id="A0A8E2DX83"/>
<sequence length="980" mass="112294">MDHLPLPSDSIPPAIEIPFISKSLYDGEPFDDYPLRQGIAIDRSIGSINMSTFFERPFKEQTSFVQTWLYFGLLQQFFGPLFFLDNFCCLNSNGVMVITTKQLQNLLEKWDFHRKNKSAIEIPNREKLGRIFRTACSAFELFNQKNESTLREPFPAILLSIDILLTTLLLFTDLDYTRESMDANPFHHLVPSTSILYNHMIQNGWCCHQLQHLFPRLSCCTLYFLASLRRHQRSPSEHQGCLTEATCLAHNIKEEEFHTRHIAPNCDCSFVPAPVDDMTKILERGEIPLLSWAKGNSGQFELSYVEATPGKRYIAISHLWADGLGNTHANQLPHCQMEKLVSRAQSIPIEAAIVMKEPLSRTPRYRAGRGSGDGHFTSLLDALGSTLSILYHESFELLLNKGKMETPLYLWIDAYCVPVIPSKRHGVMGNGTAICDNLAEAITTAENLKSKAISLMTPTYAGAEAVLILDQEIQSTPSSVSVEEILARILVSGWKGRYWTQQEASLAMARSYQLKDSLYNWDLFPEAESMRRLDSNRRRQNTTATTLDLIFNELLDHCDDLSRPGFLFKATFGKDCRIKGNKYREHYKHEDGNERDRQFVWVWNSLQDKTSTKRRDIHCILANMLDFSAKEILTFPDRHRMKAIIGSYHRLPVHLLFSSATRSWYNEGSRQLVGPDDRDRWLPQLPGGIPLPIIMEDKLAKVTGQGLTIEIKNNWPGEGLKAYKLHNIEVPTAKRFALLDTVTRRKLWVELQCDDLENPPNVRPVEICLLLDYTPRPNTPWARGYIGLGARFAVLNRDQNTLQVIFDRPLAFGRWECVCADPDFATAPVVEGALDECNPTIWIECDIDSWYKPCNRRPGDGGRIESKLMDGAWTLVFLAEFVVIVTMLVGYLTWVLCFYITLLAVFAFMTALFVRSAQMVLWRHSFRDDYDTSQHWWIRLGKALPPPPSYLHLWVLVWVMKGVSWVLYHFDDCYPVNKQD</sequence>
<keyword evidence="1" id="KW-0472">Membrane</keyword>
<gene>
    <name evidence="2" type="ORF">K432DRAFT_9004</name>
</gene>
<dbReference type="OrthoDB" id="2426273at2759"/>
<evidence type="ECO:0008006" key="4">
    <source>
        <dbReference type="Google" id="ProtNLM"/>
    </source>
</evidence>
<keyword evidence="1" id="KW-0812">Transmembrane</keyword>
<proteinExistence type="predicted"/>
<evidence type="ECO:0000313" key="3">
    <source>
        <dbReference type="Proteomes" id="UP000250266"/>
    </source>
</evidence>
<dbReference type="PANTHER" id="PTHR39596:SF2">
    <property type="entry name" value="HET DOMAIN PROTEIN (AFU_ORTHOLOGUE AFUA_1G17550)-RELATED"/>
    <property type="match status" value="1"/>
</dbReference>
<reference evidence="2 3" key="1">
    <citation type="journal article" date="2016" name="Nat. Commun.">
        <title>Ectomycorrhizal ecology is imprinted in the genome of the dominant symbiotic fungus Cenococcum geophilum.</title>
        <authorList>
            <consortium name="DOE Joint Genome Institute"/>
            <person name="Peter M."/>
            <person name="Kohler A."/>
            <person name="Ohm R.A."/>
            <person name="Kuo A."/>
            <person name="Krutzmann J."/>
            <person name="Morin E."/>
            <person name="Arend M."/>
            <person name="Barry K.W."/>
            <person name="Binder M."/>
            <person name="Choi C."/>
            <person name="Clum A."/>
            <person name="Copeland A."/>
            <person name="Grisel N."/>
            <person name="Haridas S."/>
            <person name="Kipfer T."/>
            <person name="LaButti K."/>
            <person name="Lindquist E."/>
            <person name="Lipzen A."/>
            <person name="Maire R."/>
            <person name="Meier B."/>
            <person name="Mihaltcheva S."/>
            <person name="Molinier V."/>
            <person name="Murat C."/>
            <person name="Poggeler S."/>
            <person name="Quandt C.A."/>
            <person name="Sperisen C."/>
            <person name="Tritt A."/>
            <person name="Tisserant E."/>
            <person name="Crous P.W."/>
            <person name="Henrissat B."/>
            <person name="Nehls U."/>
            <person name="Egli S."/>
            <person name="Spatafora J.W."/>
            <person name="Grigoriev I.V."/>
            <person name="Martin F.M."/>
        </authorList>
    </citation>
    <scope>NUCLEOTIDE SEQUENCE [LARGE SCALE GENOMIC DNA]</scope>
    <source>
        <strain evidence="2 3">CBS 459.81</strain>
    </source>
</reference>
<dbReference type="PANTHER" id="PTHR39596">
    <property type="match status" value="1"/>
</dbReference>